<gene>
    <name evidence="1" type="ORF">LshimejAT787_1500640</name>
</gene>
<dbReference type="OrthoDB" id="3001771at2759"/>
<evidence type="ECO:0000313" key="2">
    <source>
        <dbReference type="Proteomes" id="UP001063166"/>
    </source>
</evidence>
<reference evidence="1" key="1">
    <citation type="submission" date="2022-07" db="EMBL/GenBank/DDBJ databases">
        <title>The genome of Lyophyllum shimeji provides insight into the initial evolution of ectomycorrhizal fungal genome.</title>
        <authorList>
            <person name="Kobayashi Y."/>
            <person name="Shibata T."/>
            <person name="Hirakawa H."/>
            <person name="Shigenobu S."/>
            <person name="Nishiyama T."/>
            <person name="Yamada A."/>
            <person name="Hasebe M."/>
            <person name="Kawaguchi M."/>
        </authorList>
    </citation>
    <scope>NUCLEOTIDE SEQUENCE</scope>
    <source>
        <strain evidence="1">AT787</strain>
    </source>
</reference>
<accession>A0A9P3PXK8</accession>
<keyword evidence="2" id="KW-1185">Reference proteome</keyword>
<sequence length="359" mass="41005">MLAPHVPRCKTLCYDVTFTSSLPRLATDFPNTAHHLSKLVLKASVANGMTGFLDGTEVTHFPFPVLQDLEIDGWNFVEIYTNAGWWFEELLKTSTNMVHTLAISQYRPMMRGEIQHRFLIDDAFPLLSKFRRLLLDNVDFDCTSDENPFTHNIEPESLELCSLSGPLTAAMLEKFLHVPFLTIVRCPLTDLGAFPACALTLRNIDYPAIAQDLRVLLPDWDGYELRIDNCPGFDDSILDMLGATRVLNTTTGEERLNASMLVNLSIENCHGFSIAALRRMTEARKIFIAGSTSDDLRDLTVLIRNVPTLEAEDRQWFARNFGDASLWRYDMDIWERSRICRANWAWRGVVQRPMFEICF</sequence>
<organism evidence="1 2">
    <name type="scientific">Lyophyllum shimeji</name>
    <name type="common">Hon-shimeji</name>
    <name type="synonym">Tricholoma shimeji</name>
    <dbReference type="NCBI Taxonomy" id="47721"/>
    <lineage>
        <taxon>Eukaryota</taxon>
        <taxon>Fungi</taxon>
        <taxon>Dikarya</taxon>
        <taxon>Basidiomycota</taxon>
        <taxon>Agaricomycotina</taxon>
        <taxon>Agaricomycetes</taxon>
        <taxon>Agaricomycetidae</taxon>
        <taxon>Agaricales</taxon>
        <taxon>Tricholomatineae</taxon>
        <taxon>Lyophyllaceae</taxon>
        <taxon>Lyophyllum</taxon>
    </lineage>
</organism>
<protein>
    <submittedName>
        <fullName evidence="1">Uncharacterized protein</fullName>
    </submittedName>
</protein>
<dbReference type="EMBL" id="BRPK01000015">
    <property type="protein sequence ID" value="GLB43880.1"/>
    <property type="molecule type" value="Genomic_DNA"/>
</dbReference>
<evidence type="ECO:0000313" key="1">
    <source>
        <dbReference type="EMBL" id="GLB43880.1"/>
    </source>
</evidence>
<comment type="caution">
    <text evidence="1">The sequence shown here is derived from an EMBL/GenBank/DDBJ whole genome shotgun (WGS) entry which is preliminary data.</text>
</comment>
<dbReference type="Proteomes" id="UP001063166">
    <property type="component" value="Unassembled WGS sequence"/>
</dbReference>
<dbReference type="AlphaFoldDB" id="A0A9P3PXK8"/>
<proteinExistence type="predicted"/>
<name>A0A9P3PXK8_LYOSH</name>